<evidence type="ECO:0000313" key="2">
    <source>
        <dbReference type="Proteomes" id="UP001311730"/>
    </source>
</evidence>
<organism evidence="1 2">
    <name type="scientific">Capnocytophaga gingivalis</name>
    <dbReference type="NCBI Taxonomy" id="1017"/>
    <lineage>
        <taxon>Bacteria</taxon>
        <taxon>Pseudomonadati</taxon>
        <taxon>Bacteroidota</taxon>
        <taxon>Flavobacteriia</taxon>
        <taxon>Flavobacteriales</taxon>
        <taxon>Flavobacteriaceae</taxon>
        <taxon>Capnocytophaga</taxon>
    </lineage>
</organism>
<evidence type="ECO:0000313" key="1">
    <source>
        <dbReference type="EMBL" id="MEB3076481.1"/>
    </source>
</evidence>
<name>A0ABU5ZBY7_9FLAO</name>
<accession>A0ABU5ZBY7</accession>
<sequence>ADVFVSVDILTDDEDTMYYDSDDKEYHYFDTKNISVERTFKSSIISTAKIISEEDFSDFEIESINEDLVLDFNYRYDNKGIEY</sequence>
<dbReference type="RefSeq" id="WP_323984445.1">
    <property type="nucleotide sequence ID" value="NZ_JAYKBW010000066.1"/>
</dbReference>
<keyword evidence="2" id="KW-1185">Reference proteome</keyword>
<dbReference type="Proteomes" id="UP001311730">
    <property type="component" value="Unassembled WGS sequence"/>
</dbReference>
<gene>
    <name evidence="1" type="ORF">VJJ08_14480</name>
</gene>
<proteinExistence type="predicted"/>
<protein>
    <submittedName>
        <fullName evidence="1">Uncharacterized protein</fullName>
    </submittedName>
</protein>
<comment type="caution">
    <text evidence="1">The sequence shown here is derived from an EMBL/GenBank/DDBJ whole genome shotgun (WGS) entry which is preliminary data.</text>
</comment>
<dbReference type="EMBL" id="JAYKBW010000066">
    <property type="protein sequence ID" value="MEB3076481.1"/>
    <property type="molecule type" value="Genomic_DNA"/>
</dbReference>
<feature type="non-terminal residue" evidence="1">
    <location>
        <position position="1"/>
    </location>
</feature>
<reference evidence="1 2" key="1">
    <citation type="submission" date="2023-12" db="EMBL/GenBank/DDBJ databases">
        <title>Genomic sequences of Capnocytophaga and Parvimonas strains.</title>
        <authorList>
            <person name="Watt R.M."/>
            <person name="Wang M."/>
            <person name="Yang T."/>
            <person name="Tong W.M."/>
        </authorList>
    </citation>
    <scope>NUCLEOTIDE SEQUENCE [LARGE SCALE GENOMIC DNA]</scope>
    <source>
        <strain evidence="1 2">CCUG 13096</strain>
    </source>
</reference>